<feature type="region of interest" description="Disordered" evidence="7">
    <location>
        <begin position="687"/>
        <end position="717"/>
    </location>
</feature>
<comment type="function">
    <text evidence="6">Involved in mRNA degradation. Catalyzes the phosphorolysis of single-stranded polyribonucleotides processively in the 3'- to 5'-direction.</text>
</comment>
<feature type="binding site" evidence="6">
    <location>
        <position position="484"/>
    </location>
    <ligand>
        <name>Mg(2+)</name>
        <dbReference type="ChEBI" id="CHEBI:18420"/>
    </ligand>
</feature>
<dbReference type="FunFam" id="3.30.1370.10:FF:000001">
    <property type="entry name" value="Polyribonucleotide nucleotidyltransferase"/>
    <property type="match status" value="1"/>
</dbReference>
<keyword evidence="3 6" id="KW-0548">Nucleotidyltransferase</keyword>
<dbReference type="InterPro" id="IPR004088">
    <property type="entry name" value="KH_dom_type_1"/>
</dbReference>
<evidence type="ECO:0000256" key="2">
    <source>
        <dbReference type="ARBA" id="ARBA00022679"/>
    </source>
</evidence>
<dbReference type="InterPro" id="IPR027408">
    <property type="entry name" value="PNPase/RNase_PH_dom_sf"/>
</dbReference>
<dbReference type="GO" id="GO:0006396">
    <property type="term" value="P:RNA processing"/>
    <property type="evidence" value="ECO:0007669"/>
    <property type="project" value="InterPro"/>
</dbReference>
<keyword evidence="5 6" id="KW-0694">RNA-binding</keyword>
<dbReference type="PANTHER" id="PTHR11252:SF0">
    <property type="entry name" value="POLYRIBONUCLEOTIDE NUCLEOTIDYLTRANSFERASE 1, MITOCHONDRIAL"/>
    <property type="match status" value="1"/>
</dbReference>
<dbReference type="FunFam" id="3.30.230.70:FF:000001">
    <property type="entry name" value="Polyribonucleotide nucleotidyltransferase"/>
    <property type="match status" value="1"/>
</dbReference>
<evidence type="ECO:0000259" key="8">
    <source>
        <dbReference type="PROSITE" id="PS50126"/>
    </source>
</evidence>
<dbReference type="GO" id="GO:0000287">
    <property type="term" value="F:magnesium ion binding"/>
    <property type="evidence" value="ECO:0007669"/>
    <property type="project" value="UniProtKB-UniRule"/>
</dbReference>
<dbReference type="Pfam" id="PF01138">
    <property type="entry name" value="RNase_PH"/>
    <property type="match status" value="2"/>
</dbReference>
<dbReference type="Proteomes" id="UP000485569">
    <property type="component" value="Unassembled WGS sequence"/>
</dbReference>
<dbReference type="Pfam" id="PF03725">
    <property type="entry name" value="RNase_PH_C"/>
    <property type="match status" value="1"/>
</dbReference>
<evidence type="ECO:0000313" key="9">
    <source>
        <dbReference type="EMBL" id="OQA61283.1"/>
    </source>
</evidence>
<comment type="subcellular location">
    <subcellularLocation>
        <location evidence="6">Cytoplasm</location>
    </subcellularLocation>
</comment>
<dbReference type="InterPro" id="IPR003029">
    <property type="entry name" value="S1_domain"/>
</dbReference>
<feature type="domain" description="S1 motif" evidence="8">
    <location>
        <begin position="620"/>
        <end position="688"/>
    </location>
</feature>
<dbReference type="InterPro" id="IPR015847">
    <property type="entry name" value="ExoRNase_PH_dom2"/>
</dbReference>
<dbReference type="FunFam" id="2.40.50.140:FF:000189">
    <property type="entry name" value="Polyribonucleotide nucleotidyltransferase, putative"/>
    <property type="match status" value="1"/>
</dbReference>
<dbReference type="InterPro" id="IPR036612">
    <property type="entry name" value="KH_dom_type_1_sf"/>
</dbReference>
<dbReference type="Pfam" id="PF00575">
    <property type="entry name" value="S1"/>
    <property type="match status" value="1"/>
</dbReference>
<proteinExistence type="inferred from homology"/>
<dbReference type="SUPFAM" id="SSF50249">
    <property type="entry name" value="Nucleic acid-binding proteins"/>
    <property type="match status" value="1"/>
</dbReference>
<dbReference type="PROSITE" id="PS50126">
    <property type="entry name" value="S1"/>
    <property type="match status" value="1"/>
</dbReference>
<comment type="caution">
    <text evidence="9">The sequence shown here is derived from an EMBL/GenBank/DDBJ whole genome shotgun (WGS) entry which is preliminary data.</text>
</comment>
<protein>
    <recommendedName>
        <fullName evidence="6">Polyribonucleotide nucleotidyltransferase</fullName>
        <ecNumber evidence="6">2.7.7.8</ecNumber>
    </recommendedName>
    <alternativeName>
        <fullName evidence="6">Polynucleotide phosphorylase</fullName>
        <shortName evidence="6">PNPase</shortName>
    </alternativeName>
</protein>
<keyword evidence="2 6" id="KW-0808">Transferase</keyword>
<name>A0A1V5T435_9BACT</name>
<evidence type="ECO:0000256" key="6">
    <source>
        <dbReference type="HAMAP-Rule" id="MF_01595"/>
    </source>
</evidence>
<dbReference type="GO" id="GO:0000175">
    <property type="term" value="F:3'-5'-RNA exonuclease activity"/>
    <property type="evidence" value="ECO:0007669"/>
    <property type="project" value="TreeGrafter"/>
</dbReference>
<evidence type="ECO:0000256" key="4">
    <source>
        <dbReference type="ARBA" id="ARBA00022842"/>
    </source>
</evidence>
<dbReference type="PIRSF" id="PIRSF005499">
    <property type="entry name" value="PNPase"/>
    <property type="match status" value="1"/>
</dbReference>
<comment type="cofactor">
    <cofactor evidence="6">
        <name>Mg(2+)</name>
        <dbReference type="ChEBI" id="CHEBI:18420"/>
    </cofactor>
</comment>
<dbReference type="EC" id="2.7.7.8" evidence="6"/>
<dbReference type="HAMAP" id="MF_01595">
    <property type="entry name" value="PNPase"/>
    <property type="match status" value="1"/>
</dbReference>
<dbReference type="SUPFAM" id="SSF54211">
    <property type="entry name" value="Ribosomal protein S5 domain 2-like"/>
    <property type="match status" value="2"/>
</dbReference>
<dbReference type="InterPro" id="IPR036456">
    <property type="entry name" value="PNPase_PH_RNA-bd_sf"/>
</dbReference>
<dbReference type="GO" id="GO:0004654">
    <property type="term" value="F:polyribonucleotide nucleotidyltransferase activity"/>
    <property type="evidence" value="ECO:0007669"/>
    <property type="project" value="UniProtKB-UniRule"/>
</dbReference>
<dbReference type="InterPro" id="IPR036345">
    <property type="entry name" value="ExoRNase_PH_dom2_sf"/>
</dbReference>
<dbReference type="EMBL" id="MWBQ01000021">
    <property type="protein sequence ID" value="OQA61283.1"/>
    <property type="molecule type" value="Genomic_DNA"/>
</dbReference>
<dbReference type="GO" id="GO:0003723">
    <property type="term" value="F:RNA binding"/>
    <property type="evidence" value="ECO:0007669"/>
    <property type="project" value="UniProtKB-UniRule"/>
</dbReference>
<keyword evidence="6" id="KW-0963">Cytoplasm</keyword>
<dbReference type="NCBIfam" id="NF008805">
    <property type="entry name" value="PRK11824.1"/>
    <property type="match status" value="1"/>
</dbReference>
<comment type="catalytic activity">
    <reaction evidence="6">
        <text>RNA(n+1) + phosphate = RNA(n) + a ribonucleoside 5'-diphosphate</text>
        <dbReference type="Rhea" id="RHEA:22096"/>
        <dbReference type="Rhea" id="RHEA-COMP:14527"/>
        <dbReference type="Rhea" id="RHEA-COMP:17342"/>
        <dbReference type="ChEBI" id="CHEBI:43474"/>
        <dbReference type="ChEBI" id="CHEBI:57930"/>
        <dbReference type="ChEBI" id="CHEBI:140395"/>
        <dbReference type="EC" id="2.7.7.8"/>
    </reaction>
</comment>
<dbReference type="CDD" id="cd11363">
    <property type="entry name" value="RNase_PH_PNPase_1"/>
    <property type="match status" value="1"/>
</dbReference>
<dbReference type="SMART" id="SM00316">
    <property type="entry name" value="S1"/>
    <property type="match status" value="1"/>
</dbReference>
<dbReference type="InterPro" id="IPR001247">
    <property type="entry name" value="ExoRNase_PH_dom1"/>
</dbReference>
<dbReference type="InterPro" id="IPR012162">
    <property type="entry name" value="PNPase"/>
</dbReference>
<dbReference type="Gene3D" id="3.30.230.70">
    <property type="entry name" value="GHMP Kinase, N-terminal domain"/>
    <property type="match status" value="2"/>
</dbReference>
<keyword evidence="6" id="KW-0479">Metal-binding</keyword>
<dbReference type="CDD" id="cd11364">
    <property type="entry name" value="RNase_PH_PNPase_2"/>
    <property type="match status" value="1"/>
</dbReference>
<dbReference type="InterPro" id="IPR012340">
    <property type="entry name" value="NA-bd_OB-fold"/>
</dbReference>
<dbReference type="GO" id="GO:0006402">
    <property type="term" value="P:mRNA catabolic process"/>
    <property type="evidence" value="ECO:0007669"/>
    <property type="project" value="UniProtKB-UniRule"/>
</dbReference>
<dbReference type="SUPFAM" id="SSF46915">
    <property type="entry name" value="Polynucleotide phosphorylase/guanosine pentaphosphate synthase (PNPase/GPSI), domain 3"/>
    <property type="match status" value="1"/>
</dbReference>
<dbReference type="Gene3D" id="2.40.50.140">
    <property type="entry name" value="Nucleic acid-binding proteins"/>
    <property type="match status" value="1"/>
</dbReference>
<dbReference type="CDD" id="cd02393">
    <property type="entry name" value="KH-I_PNPase"/>
    <property type="match status" value="1"/>
</dbReference>
<dbReference type="InterPro" id="IPR020568">
    <property type="entry name" value="Ribosomal_Su5_D2-typ_SF"/>
</dbReference>
<keyword evidence="4 6" id="KW-0460">Magnesium</keyword>
<feature type="binding site" evidence="6">
    <location>
        <position position="490"/>
    </location>
    <ligand>
        <name>Mg(2+)</name>
        <dbReference type="ChEBI" id="CHEBI:18420"/>
    </ligand>
</feature>
<evidence type="ECO:0000256" key="7">
    <source>
        <dbReference type="SAM" id="MobiDB-lite"/>
    </source>
</evidence>
<accession>A0A1V5T435</accession>
<comment type="similarity">
    <text evidence="1 6">Belongs to the polyribonucleotide nucleotidyltransferase family.</text>
</comment>
<evidence type="ECO:0000256" key="5">
    <source>
        <dbReference type="ARBA" id="ARBA00022884"/>
    </source>
</evidence>
<evidence type="ECO:0000256" key="1">
    <source>
        <dbReference type="ARBA" id="ARBA00007404"/>
    </source>
</evidence>
<dbReference type="SUPFAM" id="SSF55666">
    <property type="entry name" value="Ribonuclease PH domain 2-like"/>
    <property type="match status" value="2"/>
</dbReference>
<dbReference type="AlphaFoldDB" id="A0A1V5T435"/>
<dbReference type="SMART" id="SM00322">
    <property type="entry name" value="KH"/>
    <property type="match status" value="1"/>
</dbReference>
<dbReference type="InterPro" id="IPR004087">
    <property type="entry name" value="KH_dom"/>
</dbReference>
<dbReference type="CDD" id="cd04472">
    <property type="entry name" value="S1_PNPase"/>
    <property type="match status" value="1"/>
</dbReference>
<dbReference type="GO" id="GO:0005829">
    <property type="term" value="C:cytosol"/>
    <property type="evidence" value="ECO:0007669"/>
    <property type="project" value="TreeGrafter"/>
</dbReference>
<dbReference type="Pfam" id="PF00013">
    <property type="entry name" value="KH_1"/>
    <property type="match status" value="1"/>
</dbReference>
<organism evidence="9">
    <name type="scientific">Candidatus Atribacter allofermentans</name>
    <dbReference type="NCBI Taxonomy" id="1852833"/>
    <lineage>
        <taxon>Bacteria</taxon>
        <taxon>Pseudomonadati</taxon>
        <taxon>Atribacterota</taxon>
        <taxon>Atribacteria</taxon>
        <taxon>Atribacterales</taxon>
        <taxon>Atribacteraceae</taxon>
        <taxon>Atribacter</taxon>
    </lineage>
</organism>
<reference evidence="9" key="1">
    <citation type="submission" date="2017-02" db="EMBL/GenBank/DDBJ databases">
        <title>Delving into the versatile metabolic prowess of the omnipresent phylum Bacteroidetes.</title>
        <authorList>
            <person name="Nobu M.K."/>
            <person name="Mei R."/>
            <person name="Narihiro T."/>
            <person name="Kuroda K."/>
            <person name="Liu W.-T."/>
        </authorList>
    </citation>
    <scope>NUCLEOTIDE SEQUENCE</scope>
    <source>
        <strain evidence="9">ADurb.Bin276</strain>
    </source>
</reference>
<dbReference type="PROSITE" id="PS50084">
    <property type="entry name" value="KH_TYPE_1"/>
    <property type="match status" value="1"/>
</dbReference>
<dbReference type="NCBIfam" id="TIGR03591">
    <property type="entry name" value="polynuc_phos"/>
    <property type="match status" value="1"/>
</dbReference>
<dbReference type="PANTHER" id="PTHR11252">
    <property type="entry name" value="POLYRIBONUCLEOTIDE NUCLEOTIDYLTRANSFERASE"/>
    <property type="match status" value="1"/>
</dbReference>
<evidence type="ECO:0000256" key="3">
    <source>
        <dbReference type="ARBA" id="ARBA00022695"/>
    </source>
</evidence>
<sequence>MKINRTEIEFGENNCIIETGKVAKQAGGAVMVRYGDTEVLVTATASEEPREDIDFTPLLVDYEERFYAAGKIPGGFIKREGRPRSDAILNGRLIDRSIRPLFPEFYRNDIQVVTTVLSVDEKNTPEVLGLLGASLALGISEIPFEGPIGACRIGLLDKDNFIINPSLEQLVSSRLDMVIAGSEEGITMIEAGAKEVSEADITQALRIGYEFILKTIQTQKAIISQWGKTKKEFEIPAYFSEIEDWIRNNYHLKIADKIAVFDKSERQKTINLLYKQAVEEATPTFENLQGFALLWEKIVKENIQDLLFKSGLRQDGRRPNEIRPIECEVGILPRTHGSALFTRGQTQAMAITTLGATSEGQKVDGLQDEEARRFMLHYNFPPFSTGEVRPMRGPGRREIGHGALAERALEYFIPPESEFPYAIRIVSEILESNGSSSMATVCGGSLSLMDAGVPIRSACAGLSIGLMRNQETNILLRDILGSEDHYGEMDFKVAGSRQGITAIQLDVKNRGLSWELLSQALEEAKSGRNHILEIMDQAIHAPREILSPYAPKIGIIEINPDRIGSVIGPGGKIIKKIVDETGAIIDIQDDGKIIIFSRNEEGKVKAVEMIKNITQEVEIGKTYLGRVTKTTDFGAFVEIFPGREGLVHISQLARERVRKTEDVVKTGDDILVKVIGIDSFGKVSLSHKDTLSDSPVPSKDIQRSREKPRFHSKRDKD</sequence>
<dbReference type="Gene3D" id="3.30.1370.10">
    <property type="entry name" value="K Homology domain, type 1"/>
    <property type="match status" value="1"/>
</dbReference>
<feature type="compositionally biased region" description="Basic and acidic residues" evidence="7">
    <location>
        <begin position="700"/>
        <end position="717"/>
    </location>
</feature>
<gene>
    <name evidence="6 9" type="primary">pnp</name>
    <name evidence="9" type="ORF">BWY41_00234</name>
</gene>
<dbReference type="SUPFAM" id="SSF54791">
    <property type="entry name" value="Eukaryotic type KH-domain (KH-domain type I)"/>
    <property type="match status" value="1"/>
</dbReference>